<dbReference type="EMBL" id="CP070499">
    <property type="protein sequence ID" value="QSB15960.1"/>
    <property type="molecule type" value="Genomic_DNA"/>
</dbReference>
<feature type="domain" description="DUF58" evidence="1">
    <location>
        <begin position="201"/>
        <end position="384"/>
    </location>
</feature>
<sequence>MLTLRAPLVLLLLAAPGLFTPVAWWWLLAAVAVTAVAIGGDLLLAGAVGQLRATRAGDRRVRSGESATVTLTLHNRGVRPVFGRVRDAWVPSAGAASTPAPAEPVLIPPGEVLTVTTVLRPRGRGERPAGRVTVRSYGPLRLAYRQTSRRGSARLTPQWSLRVLPPFHSRRLLPEKLSRLRALQGLRTTHGRGHGTEFDSLREYVVGDDIRSIDWRATARAEHVTVKTWRPERDRRVLCVLDTGRTSAARVGDEPRLDAGIDAALLLANLAVTTGDRVDLLAMDQQLRASLKGGHRSTVAALMDGLATLSPTLVETDYRRLAAEVLSRAPRRCLVVLFTTLEPAAFAAGLLPVLPSLRARHLVVVASVADPAVPALAAQRGEVADIYTAAAATRTLATSDRLHRALDRYGVPVVSAPPERFASAVADVYLDLKAAGRL</sequence>
<dbReference type="PANTHER" id="PTHR33608:SF3">
    <property type="entry name" value="SLR2013 PROTEIN"/>
    <property type="match status" value="1"/>
</dbReference>
<dbReference type="Proteomes" id="UP000662857">
    <property type="component" value="Chromosome"/>
</dbReference>
<protein>
    <submittedName>
        <fullName evidence="2">DUF58 domain-containing protein</fullName>
    </submittedName>
</protein>
<keyword evidence="3" id="KW-1185">Reference proteome</keyword>
<name>A0A895YPC4_9ACTN</name>
<proteinExistence type="predicted"/>
<dbReference type="PANTHER" id="PTHR33608">
    <property type="entry name" value="BLL2464 PROTEIN"/>
    <property type="match status" value="1"/>
</dbReference>
<accession>A0A895YPC4</accession>
<dbReference type="Pfam" id="PF01882">
    <property type="entry name" value="DUF58"/>
    <property type="match status" value="1"/>
</dbReference>
<dbReference type="KEGG" id="nhy:JQS43_06415"/>
<dbReference type="InterPro" id="IPR002881">
    <property type="entry name" value="DUF58"/>
</dbReference>
<dbReference type="RefSeq" id="WP_239678151.1">
    <property type="nucleotide sequence ID" value="NZ_CP070499.1"/>
</dbReference>
<evidence type="ECO:0000313" key="2">
    <source>
        <dbReference type="EMBL" id="QSB15960.1"/>
    </source>
</evidence>
<evidence type="ECO:0000313" key="3">
    <source>
        <dbReference type="Proteomes" id="UP000662857"/>
    </source>
</evidence>
<evidence type="ECO:0000259" key="1">
    <source>
        <dbReference type="Pfam" id="PF01882"/>
    </source>
</evidence>
<dbReference type="AlphaFoldDB" id="A0A895YPC4"/>
<organism evidence="2 3">
    <name type="scientific">Natronosporangium hydrolyticum</name>
    <dbReference type="NCBI Taxonomy" id="2811111"/>
    <lineage>
        <taxon>Bacteria</taxon>
        <taxon>Bacillati</taxon>
        <taxon>Actinomycetota</taxon>
        <taxon>Actinomycetes</taxon>
        <taxon>Micromonosporales</taxon>
        <taxon>Micromonosporaceae</taxon>
        <taxon>Natronosporangium</taxon>
    </lineage>
</organism>
<gene>
    <name evidence="2" type="ORF">JQS43_06415</name>
</gene>
<reference evidence="2" key="1">
    <citation type="submission" date="2021-02" db="EMBL/GenBank/DDBJ databases">
        <title>Natrosporangium hydrolyticum gen. nov., sp. nov, a haloalkaliphilic actinobacterium from a soda solonchak soil.</title>
        <authorList>
            <person name="Sorokin D.Y."/>
            <person name="Khijniak T.V."/>
            <person name="Zakharycheva A.P."/>
            <person name="Boueva O.V."/>
            <person name="Ariskina E.V."/>
            <person name="Hahnke R.L."/>
            <person name="Bunk B."/>
            <person name="Sproer C."/>
            <person name="Schumann P."/>
            <person name="Evtushenko L.I."/>
            <person name="Kublanov I.V."/>
        </authorList>
    </citation>
    <scope>NUCLEOTIDE SEQUENCE</scope>
    <source>
        <strain evidence="2">DSM 106523</strain>
    </source>
</reference>